<evidence type="ECO:0000259" key="9">
    <source>
        <dbReference type="Pfam" id="PF04413"/>
    </source>
</evidence>
<dbReference type="UniPathway" id="UPA00958"/>
<dbReference type="Gene3D" id="3.40.50.11720">
    <property type="entry name" value="3-Deoxy-D-manno-octulosonic-acid transferase, N-terminal domain"/>
    <property type="match status" value="1"/>
</dbReference>
<evidence type="ECO:0000256" key="8">
    <source>
        <dbReference type="RuleBase" id="RU365103"/>
    </source>
</evidence>
<comment type="subcellular location">
    <subcellularLocation>
        <location evidence="8">Cell membrane</location>
    </subcellularLocation>
</comment>
<evidence type="ECO:0000256" key="7">
    <source>
        <dbReference type="ARBA" id="ARBA00049183"/>
    </source>
</evidence>
<dbReference type="GO" id="GO:0009244">
    <property type="term" value="P:lipopolysaccharide core region biosynthetic process"/>
    <property type="evidence" value="ECO:0007669"/>
    <property type="project" value="UniProtKB-UniRule"/>
</dbReference>
<keyword evidence="5 8" id="KW-0808">Transferase</keyword>
<dbReference type="EC" id="2.4.99.12" evidence="3 8"/>
<evidence type="ECO:0000256" key="4">
    <source>
        <dbReference type="ARBA" id="ARBA00019077"/>
    </source>
</evidence>
<gene>
    <name evidence="10" type="ORF">OCGS_0948</name>
</gene>
<comment type="caution">
    <text evidence="10">The sequence shown here is derived from an EMBL/GenBank/DDBJ whole genome shotgun (WGS) entry which is preliminary data.</text>
</comment>
<protein>
    <recommendedName>
        <fullName evidence="4 8">3-deoxy-D-manno-octulosonic acid transferase</fullName>
        <shortName evidence="8">Kdo transferase</shortName>
        <ecNumber evidence="3 8">2.4.99.12</ecNumber>
    </recommendedName>
    <alternativeName>
        <fullName evidence="6 8">Lipid IV(A) 3-deoxy-D-manno-octulosonic acid transferase</fullName>
    </alternativeName>
</protein>
<keyword evidence="11" id="KW-1185">Reference proteome</keyword>
<dbReference type="InterPro" id="IPR039901">
    <property type="entry name" value="Kdotransferase"/>
</dbReference>
<dbReference type="PANTHER" id="PTHR42755:SF1">
    <property type="entry name" value="3-DEOXY-D-MANNO-OCTULOSONIC ACID TRANSFERASE, MITOCHONDRIAL-RELATED"/>
    <property type="match status" value="1"/>
</dbReference>
<evidence type="ECO:0000256" key="1">
    <source>
        <dbReference type="ARBA" id="ARBA00003394"/>
    </source>
</evidence>
<dbReference type="eggNOG" id="COG1519">
    <property type="taxonomic scope" value="Bacteria"/>
</dbReference>
<comment type="pathway">
    <text evidence="2 8">Bacterial outer membrane biogenesis; LPS core biosynthesis.</text>
</comment>
<feature type="domain" description="3-deoxy-D-manno-octulosonic-acid transferase N-terminal" evidence="9">
    <location>
        <begin position="42"/>
        <end position="143"/>
    </location>
</feature>
<accession>K2HBP1</accession>
<name>K2HBP1_9RHOB</name>
<comment type="similarity">
    <text evidence="8">Belongs to the glycosyltransferase group 1 family.</text>
</comment>
<evidence type="ECO:0000313" key="10">
    <source>
        <dbReference type="EMBL" id="EKE44913.1"/>
    </source>
</evidence>
<dbReference type="Gene3D" id="3.40.50.2000">
    <property type="entry name" value="Glycogen Phosphorylase B"/>
    <property type="match status" value="1"/>
</dbReference>
<dbReference type="RefSeq" id="WP_007426101.1">
    <property type="nucleotide sequence ID" value="NZ_AMGO01000012.1"/>
</dbReference>
<evidence type="ECO:0000256" key="3">
    <source>
        <dbReference type="ARBA" id="ARBA00012621"/>
    </source>
</evidence>
<keyword evidence="8" id="KW-0448">Lipopolysaccharide biosynthesis</keyword>
<keyword evidence="8" id="KW-0472">Membrane</keyword>
<dbReference type="PATRIC" id="fig|1231392.3.peg.953"/>
<evidence type="ECO:0000256" key="2">
    <source>
        <dbReference type="ARBA" id="ARBA00004713"/>
    </source>
</evidence>
<organism evidence="10 11">
    <name type="scientific">Oceaniovalibus guishaninsula JLT2003</name>
    <dbReference type="NCBI Taxonomy" id="1231392"/>
    <lineage>
        <taxon>Bacteria</taxon>
        <taxon>Pseudomonadati</taxon>
        <taxon>Pseudomonadota</taxon>
        <taxon>Alphaproteobacteria</taxon>
        <taxon>Rhodobacterales</taxon>
        <taxon>Roseobacteraceae</taxon>
        <taxon>Oceaniovalibus</taxon>
    </lineage>
</organism>
<dbReference type="GO" id="GO:0009245">
    <property type="term" value="P:lipid A biosynthetic process"/>
    <property type="evidence" value="ECO:0007669"/>
    <property type="project" value="TreeGrafter"/>
</dbReference>
<dbReference type="STRING" id="1231392.OCGS_0948"/>
<dbReference type="PANTHER" id="PTHR42755">
    <property type="entry name" value="3-DEOXY-MANNO-OCTULOSONATE CYTIDYLYLTRANSFERASE"/>
    <property type="match status" value="1"/>
</dbReference>
<dbReference type="EMBL" id="AMGO01000012">
    <property type="protein sequence ID" value="EKE44913.1"/>
    <property type="molecule type" value="Genomic_DNA"/>
</dbReference>
<evidence type="ECO:0000313" key="11">
    <source>
        <dbReference type="Proteomes" id="UP000006765"/>
    </source>
</evidence>
<comment type="function">
    <text evidence="1 8">Involved in lipopolysaccharide (LPS) biosynthesis. Catalyzes the transfer of 3-deoxy-D-manno-octulosonate (Kdo) residue(s) from CMP-Kdo to lipid IV(A), the tetraacyldisaccharide-1,4'-bisphosphate precursor of lipid A.</text>
</comment>
<dbReference type="InterPro" id="IPR007507">
    <property type="entry name" value="Glycos_transf_N"/>
</dbReference>
<dbReference type="OrthoDB" id="9789797at2"/>
<sequence length="400" mass="42172">MPFSLAMARHRLAVARTVSALRASDGGTADADPSLARSMPERPEGPLIWFHGCEPRFARAIDLLAGPLAARARPLTILLTGLNGDRPAIDAIVQPPPVDALSVVRRFLDHWHPQALVWIGTAPAPILWAEALRRRIPCIALDADPARHALSLVQPLARFDLVLAARPDPRLGSSRVDVASPLSDVPRPPPVYEPDREALATLLATRPVWLASAVPEAEIAAILAAHEEAAKLSHRLLLILEPDDPADGPDLHARLEGLGWRCALRSLDEEPILGTQVYIADQDAETGLWMRLAPITFLGGTLDGIGATASAAYGAAALGSVVLHGGTLGTAAEALGRLHAGGAAWRVGDAAELGRAVERFLAPDRAADMAAAGWAVVTAGAESTDRAIQALAEILDRAAQ</sequence>
<dbReference type="InterPro" id="IPR038107">
    <property type="entry name" value="Glycos_transf_N_sf"/>
</dbReference>
<evidence type="ECO:0000256" key="6">
    <source>
        <dbReference type="ARBA" id="ARBA00031445"/>
    </source>
</evidence>
<dbReference type="GO" id="GO:0043842">
    <property type="term" value="F:Kdo transferase activity"/>
    <property type="evidence" value="ECO:0007669"/>
    <property type="project" value="UniProtKB-EC"/>
</dbReference>
<comment type="catalytic activity">
    <reaction evidence="7 8">
        <text>lipid IVA (E. coli) + CMP-3-deoxy-beta-D-manno-octulosonate = alpha-Kdo-(2-&gt;6)-lipid IVA (E. coli) + CMP + H(+)</text>
        <dbReference type="Rhea" id="RHEA:28066"/>
        <dbReference type="ChEBI" id="CHEBI:15378"/>
        <dbReference type="ChEBI" id="CHEBI:58603"/>
        <dbReference type="ChEBI" id="CHEBI:60364"/>
        <dbReference type="ChEBI" id="CHEBI:60377"/>
        <dbReference type="ChEBI" id="CHEBI:85987"/>
        <dbReference type="EC" id="2.4.99.12"/>
    </reaction>
</comment>
<reference evidence="10 11" key="1">
    <citation type="journal article" date="2012" name="J. Bacteriol.">
        <title>Draft Genome Sequence of Oceaniovalibus guishaninsula JLT2003T.</title>
        <authorList>
            <person name="Tang K."/>
            <person name="Liu K."/>
            <person name="Jiao N."/>
        </authorList>
    </citation>
    <scope>NUCLEOTIDE SEQUENCE [LARGE SCALE GENOMIC DNA]</scope>
    <source>
        <strain evidence="10 11">JLT2003</strain>
    </source>
</reference>
<evidence type="ECO:0000256" key="5">
    <source>
        <dbReference type="ARBA" id="ARBA00022679"/>
    </source>
</evidence>
<proteinExistence type="inferred from homology"/>
<dbReference type="Proteomes" id="UP000006765">
    <property type="component" value="Unassembled WGS sequence"/>
</dbReference>
<dbReference type="GO" id="GO:0005886">
    <property type="term" value="C:plasma membrane"/>
    <property type="evidence" value="ECO:0007669"/>
    <property type="project" value="UniProtKB-SubCell"/>
</dbReference>
<dbReference type="AlphaFoldDB" id="K2HBP1"/>
<keyword evidence="8" id="KW-1003">Cell membrane</keyword>
<dbReference type="Pfam" id="PF04413">
    <property type="entry name" value="Glycos_transf_N"/>
    <property type="match status" value="1"/>
</dbReference>